<sequence length="539" mass="59473">MKETGGVQNLIGVVRRERAAVIIEKKMAQFAEKLGFLYQPYVLAIVSLGYVLGELGHYLIGVTSKAIAIDLHYGDIACQLNKTDYHLSQLPDQCHTANNSETCLSYNINGTHYCEWNYNGLGLDYQILAGPSFMAVFTIMGVALGFAADKFNRVRMLTVCTIIFGVSIILCGTVKEFWQLVILRMIMAAGESGCNPLATGILSDIFPEEKRALVMSIFNWGIYGGYGLAFPVGRYIPPLNIGDAGWRAAYYGAGILALVMAVLTGLTLREPERKAISEGDQDTSAKTKKRQKLWAVVKDPRVIMLALAASIRHCGGMCFAYNCDLYYQTYFPDYDLGWWLFAVTIVIGSIGVVVGGIISDKIVAKLGIRSRLAVLAISQIIATPGAFGSVYFNPTWAMVTLGFSYFFAEMWFGILFAILVEIVPLQVRSTTIGMFLFVMNNIGGNLPILVDPVSRSIGYRESLFIFYAGFYGISSIMFFLTMFLMDGPQKQPPKVDKELGHDNKIFTTADETSLATLPKGGVLPNLHIERPYSHESSRL</sequence>
<feature type="transmembrane region" description="Helical" evidence="7">
    <location>
        <begin position="217"/>
        <end position="236"/>
    </location>
</feature>
<keyword evidence="5 7" id="KW-0472">Membrane</keyword>
<keyword evidence="4 7" id="KW-1133">Transmembrane helix</keyword>
<feature type="transmembrane region" description="Helical" evidence="7">
    <location>
        <begin position="248"/>
        <end position="268"/>
    </location>
</feature>
<evidence type="ECO:0000256" key="7">
    <source>
        <dbReference type="SAM" id="Phobius"/>
    </source>
</evidence>
<protein>
    <recommendedName>
        <fullName evidence="8">Major facilitator superfamily (MFS) profile domain-containing protein</fullName>
    </recommendedName>
</protein>
<keyword evidence="10" id="KW-1185">Reference proteome</keyword>
<feature type="domain" description="Major facilitator superfamily (MFS) profile" evidence="8">
    <location>
        <begin position="42"/>
        <end position="486"/>
    </location>
</feature>
<evidence type="ECO:0000256" key="4">
    <source>
        <dbReference type="ARBA" id="ARBA00022989"/>
    </source>
</evidence>
<evidence type="ECO:0000313" key="10">
    <source>
        <dbReference type="Proteomes" id="UP001353858"/>
    </source>
</evidence>
<evidence type="ECO:0000313" key="9">
    <source>
        <dbReference type="EMBL" id="KAK4877908.1"/>
    </source>
</evidence>
<dbReference type="GO" id="GO:0022857">
    <property type="term" value="F:transmembrane transporter activity"/>
    <property type="evidence" value="ECO:0007669"/>
    <property type="project" value="InterPro"/>
</dbReference>
<feature type="transmembrane region" description="Helical" evidence="7">
    <location>
        <begin position="372"/>
        <end position="392"/>
    </location>
</feature>
<dbReference type="SUPFAM" id="SSF103473">
    <property type="entry name" value="MFS general substrate transporter"/>
    <property type="match status" value="1"/>
</dbReference>
<evidence type="ECO:0000256" key="1">
    <source>
        <dbReference type="ARBA" id="ARBA00004141"/>
    </source>
</evidence>
<feature type="transmembrane region" description="Helical" evidence="7">
    <location>
        <begin position="34"/>
        <end position="52"/>
    </location>
</feature>
<feature type="transmembrane region" description="Helical" evidence="7">
    <location>
        <begin position="337"/>
        <end position="360"/>
    </location>
</feature>
<gene>
    <name evidence="9" type="ORF">RN001_010414</name>
</gene>
<dbReference type="Pfam" id="PF07690">
    <property type="entry name" value="MFS_1"/>
    <property type="match status" value="1"/>
</dbReference>
<evidence type="ECO:0000259" key="8">
    <source>
        <dbReference type="PROSITE" id="PS50850"/>
    </source>
</evidence>
<dbReference type="InterPro" id="IPR020846">
    <property type="entry name" value="MFS_dom"/>
</dbReference>
<dbReference type="InterPro" id="IPR011701">
    <property type="entry name" value="MFS"/>
</dbReference>
<dbReference type="Proteomes" id="UP001353858">
    <property type="component" value="Unassembled WGS sequence"/>
</dbReference>
<organism evidence="9 10">
    <name type="scientific">Aquatica leii</name>
    <dbReference type="NCBI Taxonomy" id="1421715"/>
    <lineage>
        <taxon>Eukaryota</taxon>
        <taxon>Metazoa</taxon>
        <taxon>Ecdysozoa</taxon>
        <taxon>Arthropoda</taxon>
        <taxon>Hexapoda</taxon>
        <taxon>Insecta</taxon>
        <taxon>Pterygota</taxon>
        <taxon>Neoptera</taxon>
        <taxon>Endopterygota</taxon>
        <taxon>Coleoptera</taxon>
        <taxon>Polyphaga</taxon>
        <taxon>Elateriformia</taxon>
        <taxon>Elateroidea</taxon>
        <taxon>Lampyridae</taxon>
        <taxon>Luciolinae</taxon>
        <taxon>Aquatica</taxon>
    </lineage>
</organism>
<feature type="transmembrane region" description="Helical" evidence="7">
    <location>
        <begin position="462"/>
        <end position="484"/>
    </location>
</feature>
<dbReference type="AlphaFoldDB" id="A0AAN7QHF8"/>
<dbReference type="CDD" id="cd17328">
    <property type="entry name" value="MFS_spinster_like"/>
    <property type="match status" value="1"/>
</dbReference>
<dbReference type="InterPro" id="IPR044770">
    <property type="entry name" value="MFS_spinster-like"/>
</dbReference>
<reference evidence="10" key="1">
    <citation type="submission" date="2023-01" db="EMBL/GenBank/DDBJ databases">
        <title>Key to firefly adult light organ development and bioluminescence: homeobox transcription factors regulate luciferase expression and transportation to peroxisome.</title>
        <authorList>
            <person name="Fu X."/>
        </authorList>
    </citation>
    <scope>NUCLEOTIDE SEQUENCE [LARGE SCALE GENOMIC DNA]</scope>
</reference>
<feature type="transmembrane region" description="Helical" evidence="7">
    <location>
        <begin position="154"/>
        <end position="175"/>
    </location>
</feature>
<dbReference type="PANTHER" id="PTHR23505:SF96">
    <property type="entry name" value="LP14756P"/>
    <property type="match status" value="1"/>
</dbReference>
<evidence type="ECO:0000256" key="3">
    <source>
        <dbReference type="ARBA" id="ARBA00022692"/>
    </source>
</evidence>
<dbReference type="EMBL" id="JARPUR010000004">
    <property type="protein sequence ID" value="KAK4877908.1"/>
    <property type="molecule type" value="Genomic_DNA"/>
</dbReference>
<keyword evidence="3 7" id="KW-0812">Transmembrane</keyword>
<comment type="similarity">
    <text evidence="6">Belongs to the major facilitator superfamily. Spinster (TC 2.A.1.49) family.</text>
</comment>
<dbReference type="GO" id="GO:0016020">
    <property type="term" value="C:membrane"/>
    <property type="evidence" value="ECO:0007669"/>
    <property type="project" value="UniProtKB-SubCell"/>
</dbReference>
<dbReference type="PROSITE" id="PS50850">
    <property type="entry name" value="MFS"/>
    <property type="match status" value="1"/>
</dbReference>
<dbReference type="InterPro" id="IPR036259">
    <property type="entry name" value="MFS_trans_sf"/>
</dbReference>
<comment type="subcellular location">
    <subcellularLocation>
        <location evidence="1">Membrane</location>
        <topology evidence="1">Multi-pass membrane protein</topology>
    </subcellularLocation>
</comment>
<name>A0AAN7QHF8_9COLE</name>
<evidence type="ECO:0000256" key="5">
    <source>
        <dbReference type="ARBA" id="ARBA00023136"/>
    </source>
</evidence>
<evidence type="ECO:0000256" key="6">
    <source>
        <dbReference type="ARBA" id="ARBA00024338"/>
    </source>
</evidence>
<feature type="transmembrane region" description="Helical" evidence="7">
    <location>
        <begin position="125"/>
        <end position="147"/>
    </location>
</feature>
<comment type="caution">
    <text evidence="9">The sequence shown here is derived from an EMBL/GenBank/DDBJ whole genome shotgun (WGS) entry which is preliminary data.</text>
</comment>
<accession>A0AAN7QHF8</accession>
<evidence type="ECO:0000256" key="2">
    <source>
        <dbReference type="ARBA" id="ARBA00022448"/>
    </source>
</evidence>
<dbReference type="Gene3D" id="1.20.1250.20">
    <property type="entry name" value="MFS general substrate transporter like domains"/>
    <property type="match status" value="1"/>
</dbReference>
<proteinExistence type="inferred from homology"/>
<dbReference type="PANTHER" id="PTHR23505">
    <property type="entry name" value="SPINSTER"/>
    <property type="match status" value="1"/>
</dbReference>
<keyword evidence="2" id="KW-0813">Transport</keyword>
<feature type="transmembrane region" description="Helical" evidence="7">
    <location>
        <begin position="398"/>
        <end position="420"/>
    </location>
</feature>